<dbReference type="Proteomes" id="UP000706039">
    <property type="component" value="Unassembled WGS sequence"/>
</dbReference>
<dbReference type="InterPro" id="IPR026841">
    <property type="entry name" value="Aur1/Ipt1"/>
</dbReference>
<evidence type="ECO:0000313" key="3">
    <source>
        <dbReference type="EMBL" id="MBY8824823.1"/>
    </source>
</evidence>
<evidence type="ECO:0000259" key="2">
    <source>
        <dbReference type="Pfam" id="PF14378"/>
    </source>
</evidence>
<feature type="transmembrane region" description="Helical" evidence="1">
    <location>
        <begin position="222"/>
        <end position="246"/>
    </location>
</feature>
<protein>
    <submittedName>
        <fullName evidence="3">Phosphatase PAP2 family protein</fullName>
    </submittedName>
</protein>
<proteinExistence type="predicted"/>
<feature type="transmembrane region" description="Helical" evidence="1">
    <location>
        <begin position="135"/>
        <end position="153"/>
    </location>
</feature>
<evidence type="ECO:0000313" key="4">
    <source>
        <dbReference type="Proteomes" id="UP000706039"/>
    </source>
</evidence>
<keyword evidence="1" id="KW-0812">Transmembrane</keyword>
<feature type="transmembrane region" description="Helical" evidence="1">
    <location>
        <begin position="165"/>
        <end position="189"/>
    </location>
</feature>
<gene>
    <name evidence="3" type="ORF">K7G82_21135</name>
</gene>
<comment type="caution">
    <text evidence="3">The sequence shown here is derived from an EMBL/GenBank/DDBJ whole genome shotgun (WGS) entry which is preliminary data.</text>
</comment>
<feature type="domain" description="Inositolphosphotransferase Aur1/Ipt1" evidence="2">
    <location>
        <begin position="103"/>
        <end position="292"/>
    </location>
</feature>
<feature type="transmembrane region" description="Helical" evidence="1">
    <location>
        <begin position="276"/>
        <end position="294"/>
    </location>
</feature>
<dbReference type="EMBL" id="JAINVV010000010">
    <property type="protein sequence ID" value="MBY8824823.1"/>
    <property type="molecule type" value="Genomic_DNA"/>
</dbReference>
<feature type="transmembrane region" description="Helical" evidence="1">
    <location>
        <begin position="74"/>
        <end position="97"/>
    </location>
</feature>
<keyword evidence="1" id="KW-1133">Transmembrane helix</keyword>
<sequence length="320" mass="34619">MMIAASTCMLQPRRMAMMTAVFALISLLLVPLAAGVDVELPSFAPFLLLAGMFAALLPYFNWRKMYRLRAAMETGILSFLFTVPVLVLTYCAMRLGFPLADDWLAAMDAQLGIHTPDIVQWVDRFPALAWILDQAYMSLGLQLLLLPPLLALFGRADQAYRFTSCYFVLCAISSLIAIGFPSLGAFGYYGLTQADLSNIDARFGYEFSDSFNAVRNDPTFRLSLGVASGIVTFPSVHAGAAVLCAWAALASSLLRWPMLALNVAMFASAITHGAHYFVDLLAGALVALATIMLVNRLTIPGTLRAQSVLINDRGAPATAA</sequence>
<feature type="transmembrane region" description="Helical" evidence="1">
    <location>
        <begin position="253"/>
        <end position="270"/>
    </location>
</feature>
<dbReference type="Pfam" id="PF14378">
    <property type="entry name" value="PAP2_3"/>
    <property type="match status" value="1"/>
</dbReference>
<feature type="transmembrane region" description="Helical" evidence="1">
    <location>
        <begin position="45"/>
        <end position="62"/>
    </location>
</feature>
<keyword evidence="4" id="KW-1185">Reference proteome</keyword>
<name>A0ABS7PUE8_9SPHN</name>
<organism evidence="3 4">
    <name type="scientific">Sphingomonas colocasiae</name>
    <dbReference type="NCBI Taxonomy" id="1848973"/>
    <lineage>
        <taxon>Bacteria</taxon>
        <taxon>Pseudomonadati</taxon>
        <taxon>Pseudomonadota</taxon>
        <taxon>Alphaproteobacteria</taxon>
        <taxon>Sphingomonadales</taxon>
        <taxon>Sphingomonadaceae</taxon>
        <taxon>Sphingomonas</taxon>
    </lineage>
</organism>
<reference evidence="3 4" key="1">
    <citation type="submission" date="2021-08" db="EMBL/GenBank/DDBJ databases">
        <authorList>
            <person name="Tuo L."/>
        </authorList>
    </citation>
    <scope>NUCLEOTIDE SEQUENCE [LARGE SCALE GENOMIC DNA]</scope>
    <source>
        <strain evidence="3 4">JCM 31229</strain>
    </source>
</reference>
<evidence type="ECO:0000256" key="1">
    <source>
        <dbReference type="SAM" id="Phobius"/>
    </source>
</evidence>
<accession>A0ABS7PUE8</accession>
<keyword evidence="1" id="KW-0472">Membrane</keyword>
<dbReference type="RefSeq" id="WP_222991935.1">
    <property type="nucleotide sequence ID" value="NZ_JAINVV010000010.1"/>
</dbReference>